<sequence>EDLNPIFGRVLARPSALMAESVPFILHAYGLADDELRVVVSDFRSNTFQGIMSRNQLENLRDDIGISGSWSDFVDYITTSLRSDVELVIEGVTYGRVIAQKAKGLPKVCLHLNRLVGADGSEANANVAMKLYEEFNKL</sequence>
<protein>
    <submittedName>
        <fullName evidence="1">Uncharacterized protein</fullName>
    </submittedName>
</protein>
<accession>S8EJA8</accession>
<dbReference type="PANTHER" id="PTHR35770">
    <property type="entry name" value="U2 SMALL NUCLEAR RIBONUCLEOPROTEIN AUXILIARY FACTOR-LIKE PROTEIN"/>
    <property type="match status" value="1"/>
</dbReference>
<keyword evidence="2" id="KW-1185">Reference proteome</keyword>
<dbReference type="PANTHER" id="PTHR35770:SF1">
    <property type="entry name" value="U2 SMALL NUCLEAR RIBONUCLEOPROTEIN AUXILIARY FACTOR-LIKE PROTEIN"/>
    <property type="match status" value="1"/>
</dbReference>
<dbReference type="EMBL" id="AUSU01000726">
    <property type="protein sequence ID" value="EPS72712.1"/>
    <property type="molecule type" value="Genomic_DNA"/>
</dbReference>
<gene>
    <name evidence="1" type="ORF">M569_02049</name>
</gene>
<feature type="non-terminal residue" evidence="1">
    <location>
        <position position="1"/>
    </location>
</feature>
<comment type="caution">
    <text evidence="1">The sequence shown here is derived from an EMBL/GenBank/DDBJ whole genome shotgun (WGS) entry which is preliminary data.</text>
</comment>
<dbReference type="AlphaFoldDB" id="S8EJA8"/>
<proteinExistence type="predicted"/>
<organism evidence="1 2">
    <name type="scientific">Genlisea aurea</name>
    <dbReference type="NCBI Taxonomy" id="192259"/>
    <lineage>
        <taxon>Eukaryota</taxon>
        <taxon>Viridiplantae</taxon>
        <taxon>Streptophyta</taxon>
        <taxon>Embryophyta</taxon>
        <taxon>Tracheophyta</taxon>
        <taxon>Spermatophyta</taxon>
        <taxon>Magnoliopsida</taxon>
        <taxon>eudicotyledons</taxon>
        <taxon>Gunneridae</taxon>
        <taxon>Pentapetalae</taxon>
        <taxon>asterids</taxon>
        <taxon>lamiids</taxon>
        <taxon>Lamiales</taxon>
        <taxon>Lentibulariaceae</taxon>
        <taxon>Genlisea</taxon>
    </lineage>
</organism>
<evidence type="ECO:0000313" key="2">
    <source>
        <dbReference type="Proteomes" id="UP000015453"/>
    </source>
</evidence>
<feature type="non-terminal residue" evidence="1">
    <location>
        <position position="138"/>
    </location>
</feature>
<dbReference type="OrthoDB" id="775087at2759"/>
<evidence type="ECO:0000313" key="1">
    <source>
        <dbReference type="EMBL" id="EPS72712.1"/>
    </source>
</evidence>
<name>S8EJA8_9LAMI</name>
<dbReference type="Proteomes" id="UP000015453">
    <property type="component" value="Unassembled WGS sequence"/>
</dbReference>
<reference evidence="1 2" key="1">
    <citation type="journal article" date="2013" name="BMC Genomics">
        <title>The miniature genome of a carnivorous plant Genlisea aurea contains a low number of genes and short non-coding sequences.</title>
        <authorList>
            <person name="Leushkin E.V."/>
            <person name="Sutormin R.A."/>
            <person name="Nabieva E.R."/>
            <person name="Penin A.A."/>
            <person name="Kondrashov A.S."/>
            <person name="Logacheva M.D."/>
        </authorList>
    </citation>
    <scope>NUCLEOTIDE SEQUENCE [LARGE SCALE GENOMIC DNA]</scope>
</reference>